<dbReference type="InterPro" id="IPR015876">
    <property type="entry name" value="Acyl-CoA_DS"/>
</dbReference>
<keyword evidence="6" id="KW-0408">Iron</keyword>
<evidence type="ECO:0000259" key="10">
    <source>
        <dbReference type="Pfam" id="PF00487"/>
    </source>
</evidence>
<protein>
    <submittedName>
        <fullName evidence="11">Unannotated protein</fullName>
    </submittedName>
</protein>
<keyword evidence="2 9" id="KW-0812">Transmembrane</keyword>
<dbReference type="Pfam" id="PF00487">
    <property type="entry name" value="FA_desaturase"/>
    <property type="match status" value="1"/>
</dbReference>
<proteinExistence type="predicted"/>
<feature type="transmembrane region" description="Helical" evidence="9">
    <location>
        <begin position="177"/>
        <end position="199"/>
    </location>
</feature>
<keyword evidence="5" id="KW-0560">Oxidoreductase</keyword>
<evidence type="ECO:0000256" key="6">
    <source>
        <dbReference type="ARBA" id="ARBA00023004"/>
    </source>
</evidence>
<dbReference type="CDD" id="cd03505">
    <property type="entry name" value="Delta9-FADS-like"/>
    <property type="match status" value="1"/>
</dbReference>
<evidence type="ECO:0000256" key="8">
    <source>
        <dbReference type="ARBA" id="ARBA00023136"/>
    </source>
</evidence>
<dbReference type="InterPro" id="IPR005804">
    <property type="entry name" value="FA_desaturase_dom"/>
</dbReference>
<dbReference type="GO" id="GO:0006631">
    <property type="term" value="P:fatty acid metabolic process"/>
    <property type="evidence" value="ECO:0007669"/>
    <property type="project" value="UniProtKB-KW"/>
</dbReference>
<dbReference type="AlphaFoldDB" id="A0A6J7GXV2"/>
<keyword evidence="4 9" id="KW-1133">Transmembrane helix</keyword>
<feature type="transmembrane region" description="Helical" evidence="9">
    <location>
        <begin position="205"/>
        <end position="224"/>
    </location>
</feature>
<feature type="transmembrane region" description="Helical" evidence="9">
    <location>
        <begin position="55"/>
        <end position="77"/>
    </location>
</feature>
<accession>A0A6J7GXV2</accession>
<dbReference type="PRINTS" id="PR00075">
    <property type="entry name" value="FACDDSATRASE"/>
</dbReference>
<evidence type="ECO:0000256" key="7">
    <source>
        <dbReference type="ARBA" id="ARBA00023098"/>
    </source>
</evidence>
<evidence type="ECO:0000256" key="5">
    <source>
        <dbReference type="ARBA" id="ARBA00023002"/>
    </source>
</evidence>
<dbReference type="PANTHER" id="PTHR11351:SF3">
    <property type="entry name" value="BLL4393 PROTEIN"/>
    <property type="match status" value="1"/>
</dbReference>
<keyword evidence="3" id="KW-0276">Fatty acid metabolism</keyword>
<evidence type="ECO:0000256" key="3">
    <source>
        <dbReference type="ARBA" id="ARBA00022832"/>
    </source>
</evidence>
<dbReference type="EMBL" id="CAFBMR010000014">
    <property type="protein sequence ID" value="CAB4908369.1"/>
    <property type="molecule type" value="Genomic_DNA"/>
</dbReference>
<evidence type="ECO:0000256" key="1">
    <source>
        <dbReference type="ARBA" id="ARBA00004141"/>
    </source>
</evidence>
<organism evidence="11">
    <name type="scientific">freshwater metagenome</name>
    <dbReference type="NCBI Taxonomy" id="449393"/>
    <lineage>
        <taxon>unclassified sequences</taxon>
        <taxon>metagenomes</taxon>
        <taxon>ecological metagenomes</taxon>
    </lineage>
</organism>
<gene>
    <name evidence="11" type="ORF">UFOPK3610_00610</name>
</gene>
<comment type="subcellular location">
    <subcellularLocation>
        <location evidence="1">Membrane</location>
        <topology evidence="1">Multi-pass membrane protein</topology>
    </subcellularLocation>
</comment>
<dbReference type="GO" id="GO:0016717">
    <property type="term" value="F:oxidoreductase activity, acting on paired donors, with oxidation of a pair of donors resulting in the reduction of molecular oxygen to two molecules of water"/>
    <property type="evidence" value="ECO:0007669"/>
    <property type="project" value="InterPro"/>
</dbReference>
<dbReference type="GO" id="GO:0016020">
    <property type="term" value="C:membrane"/>
    <property type="evidence" value="ECO:0007669"/>
    <property type="project" value="UniProtKB-SubCell"/>
</dbReference>
<sequence length="337" mass="37518">MTTAAPERKPLSDVDEAPPSTLLKSLIVLFITIPLMAVIAAIPVAWQGWLSWTDVVIFLVFYVLSAGGITVGFHRYFTHGSFKTSRTIKILLALTGSLAVEGSIGQWVADHRRHHAFSDEANDPHSPWRFGKTPRALTKGLWWAHAGWLFSDQQSSIERWAPDVAEDNDLRVITKSFMWLVLASLLLPAVIGGLVTWSWQGAITAFFWAGLVRIALVHHVTWSINSICHVFGKRPFNSRDNSTNVNWLAIPSLGESWHNLHHADPTCARHGVLRGQIDASARAIRWLEQTRLAYDVRWPKPLRLAGKLVDPAKSHRIRGYNKALAAKTAADAAKAVQ</sequence>
<dbReference type="PANTHER" id="PTHR11351">
    <property type="entry name" value="ACYL-COA DESATURASE"/>
    <property type="match status" value="1"/>
</dbReference>
<keyword evidence="8 9" id="KW-0472">Membrane</keyword>
<keyword evidence="7" id="KW-0443">Lipid metabolism</keyword>
<feature type="transmembrane region" description="Helical" evidence="9">
    <location>
        <begin position="26"/>
        <end position="49"/>
    </location>
</feature>
<evidence type="ECO:0000313" key="11">
    <source>
        <dbReference type="EMBL" id="CAB4908369.1"/>
    </source>
</evidence>
<feature type="domain" description="Fatty acid desaturase" evidence="10">
    <location>
        <begin position="51"/>
        <end position="269"/>
    </location>
</feature>
<name>A0A6J7GXV2_9ZZZZ</name>
<reference evidence="11" key="1">
    <citation type="submission" date="2020-05" db="EMBL/GenBank/DDBJ databases">
        <authorList>
            <person name="Chiriac C."/>
            <person name="Salcher M."/>
            <person name="Ghai R."/>
            <person name="Kavagutti S V."/>
        </authorList>
    </citation>
    <scope>NUCLEOTIDE SEQUENCE</scope>
</reference>
<evidence type="ECO:0000256" key="2">
    <source>
        <dbReference type="ARBA" id="ARBA00022692"/>
    </source>
</evidence>
<evidence type="ECO:0000256" key="4">
    <source>
        <dbReference type="ARBA" id="ARBA00022989"/>
    </source>
</evidence>
<evidence type="ECO:0000256" key="9">
    <source>
        <dbReference type="SAM" id="Phobius"/>
    </source>
</evidence>